<dbReference type="Proteomes" id="UP000178632">
    <property type="component" value="Unassembled WGS sequence"/>
</dbReference>
<comment type="caution">
    <text evidence="2">The sequence shown here is derived from an EMBL/GenBank/DDBJ whole genome shotgun (WGS) entry which is preliminary data.</text>
</comment>
<dbReference type="InterPro" id="IPR004860">
    <property type="entry name" value="LAGLIDADG_dom"/>
</dbReference>
<dbReference type="InterPro" id="IPR027434">
    <property type="entry name" value="Homing_endonucl"/>
</dbReference>
<reference evidence="2 3" key="1">
    <citation type="journal article" date="2016" name="Nat. Commun.">
        <title>Thousands of microbial genomes shed light on interconnected biogeochemical processes in an aquifer system.</title>
        <authorList>
            <person name="Anantharaman K."/>
            <person name="Brown C.T."/>
            <person name="Hug L.A."/>
            <person name="Sharon I."/>
            <person name="Castelle C.J."/>
            <person name="Probst A.J."/>
            <person name="Thomas B.C."/>
            <person name="Singh A."/>
            <person name="Wilkins M.J."/>
            <person name="Karaoz U."/>
            <person name="Brodie E.L."/>
            <person name="Williams K.H."/>
            <person name="Hubbard S.S."/>
            <person name="Banfield J.F."/>
        </authorList>
    </citation>
    <scope>NUCLEOTIDE SEQUENCE [LARGE SCALE GENOMIC DNA]</scope>
</reference>
<proteinExistence type="predicted"/>
<name>A0A1G2IQF6_9BACT</name>
<gene>
    <name evidence="2" type="ORF">A3G45_00270</name>
</gene>
<evidence type="ECO:0000313" key="3">
    <source>
        <dbReference type="Proteomes" id="UP000178632"/>
    </source>
</evidence>
<dbReference type="Gene3D" id="1.10.10.60">
    <property type="entry name" value="Homeodomain-like"/>
    <property type="match status" value="1"/>
</dbReference>
<dbReference type="GO" id="GO:0004519">
    <property type="term" value="F:endonuclease activity"/>
    <property type="evidence" value="ECO:0007669"/>
    <property type="project" value="InterPro"/>
</dbReference>
<organism evidence="2 3">
    <name type="scientific">Candidatus Staskawiczbacteria bacterium RIFCSPLOWO2_12_FULL_37_15</name>
    <dbReference type="NCBI Taxonomy" id="1802218"/>
    <lineage>
        <taxon>Bacteria</taxon>
        <taxon>Candidatus Staskawicziibacteriota</taxon>
    </lineage>
</organism>
<accession>A0A1G2IQF6</accession>
<dbReference type="Pfam" id="PF14528">
    <property type="entry name" value="LAGLIDADG_3"/>
    <property type="match status" value="1"/>
</dbReference>
<dbReference type="SUPFAM" id="SSF55608">
    <property type="entry name" value="Homing endonucleases"/>
    <property type="match status" value="1"/>
</dbReference>
<dbReference type="AlphaFoldDB" id="A0A1G2IQF6"/>
<dbReference type="EMBL" id="MHPE01000026">
    <property type="protein sequence ID" value="OGZ76777.1"/>
    <property type="molecule type" value="Genomic_DNA"/>
</dbReference>
<evidence type="ECO:0000259" key="1">
    <source>
        <dbReference type="Pfam" id="PF14528"/>
    </source>
</evidence>
<evidence type="ECO:0000313" key="2">
    <source>
        <dbReference type="EMBL" id="OGZ76777.1"/>
    </source>
</evidence>
<sequence>MRQVDIQENLLKNLYIDQKLTTYQIAEKLGFCQGTIWKRLQEYDIKTRPPSTPVGYTKEQLRKWYFGQKLSTWEIEKRFGHPRGTVYRKLKEFGLGARNIAVSHIRFPRKNFSGDFLEKAYLIGFRIGDLNISKCGPQSETVAVKCATTKQGQLILFKTLFSKYGHIIEGRPTKEGKINIQASLNPSFCFLFDKTPSSYKWVFKDKNTFFAFLAGFSDAEGSFFVSQNKGVFSIGNYNKPLLIKIREFLKRFSVETAKLGVYYKIQRKAYDGYLSKGDYYILSCHKKTSLLKLINLLKPHIKHPDKVKKMLEVKQNIVERNLKFGNINM</sequence>
<feature type="domain" description="Homing endonuclease LAGLIDADG" evidence="1">
    <location>
        <begin position="210"/>
        <end position="258"/>
    </location>
</feature>
<dbReference type="Gene3D" id="3.10.28.10">
    <property type="entry name" value="Homing endonucleases"/>
    <property type="match status" value="1"/>
</dbReference>
<protein>
    <recommendedName>
        <fullName evidence="1">Homing endonuclease LAGLIDADG domain-containing protein</fullName>
    </recommendedName>
</protein>